<evidence type="ECO:0000313" key="1">
    <source>
        <dbReference type="EMBL" id="MCH83396.1"/>
    </source>
</evidence>
<comment type="caution">
    <text evidence="1">The sequence shown here is derived from an EMBL/GenBank/DDBJ whole genome shotgun (WGS) entry which is preliminary data.</text>
</comment>
<name>A0A392M7J9_9FABA</name>
<evidence type="ECO:0000313" key="2">
    <source>
        <dbReference type="Proteomes" id="UP000265520"/>
    </source>
</evidence>
<dbReference type="EMBL" id="LXQA010005118">
    <property type="protein sequence ID" value="MCH83396.1"/>
    <property type="molecule type" value="Genomic_DNA"/>
</dbReference>
<sequence length="19" mass="2109">MATETVELASDHHTSTIHE</sequence>
<dbReference type="AlphaFoldDB" id="A0A392M7J9"/>
<proteinExistence type="predicted"/>
<accession>A0A392M7J9</accession>
<feature type="non-terminal residue" evidence="1">
    <location>
        <position position="19"/>
    </location>
</feature>
<keyword evidence="2" id="KW-1185">Reference proteome</keyword>
<reference evidence="1 2" key="1">
    <citation type="journal article" date="2018" name="Front. Plant Sci.">
        <title>Red Clover (Trifolium pratense) and Zigzag Clover (T. medium) - A Picture of Genomic Similarities and Differences.</title>
        <authorList>
            <person name="Dluhosova J."/>
            <person name="Istvanek J."/>
            <person name="Nedelnik J."/>
            <person name="Repkova J."/>
        </authorList>
    </citation>
    <scope>NUCLEOTIDE SEQUENCE [LARGE SCALE GENOMIC DNA]</scope>
    <source>
        <strain evidence="2">cv. 10/8</strain>
        <tissue evidence="1">Leaf</tissue>
    </source>
</reference>
<gene>
    <name evidence="1" type="ORF">A2U01_0004216</name>
</gene>
<protein>
    <submittedName>
        <fullName evidence="1">Uncharacterized protein</fullName>
    </submittedName>
</protein>
<organism evidence="1 2">
    <name type="scientific">Trifolium medium</name>
    <dbReference type="NCBI Taxonomy" id="97028"/>
    <lineage>
        <taxon>Eukaryota</taxon>
        <taxon>Viridiplantae</taxon>
        <taxon>Streptophyta</taxon>
        <taxon>Embryophyta</taxon>
        <taxon>Tracheophyta</taxon>
        <taxon>Spermatophyta</taxon>
        <taxon>Magnoliopsida</taxon>
        <taxon>eudicotyledons</taxon>
        <taxon>Gunneridae</taxon>
        <taxon>Pentapetalae</taxon>
        <taxon>rosids</taxon>
        <taxon>fabids</taxon>
        <taxon>Fabales</taxon>
        <taxon>Fabaceae</taxon>
        <taxon>Papilionoideae</taxon>
        <taxon>50 kb inversion clade</taxon>
        <taxon>NPAAA clade</taxon>
        <taxon>Hologalegina</taxon>
        <taxon>IRL clade</taxon>
        <taxon>Trifolieae</taxon>
        <taxon>Trifolium</taxon>
    </lineage>
</organism>
<dbReference type="Proteomes" id="UP000265520">
    <property type="component" value="Unassembled WGS sequence"/>
</dbReference>